<proteinExistence type="predicted"/>
<dbReference type="HOGENOM" id="CLU_3253113_0_0_9"/>
<sequence length="42" mass="4650">MRIKTISISHYHQAIKKPGSELNIVGPTPETVIEAIEFKTDG</sequence>
<dbReference type="AlphaFoldDB" id="C0XK56"/>
<keyword evidence="2" id="KW-1185">Reference proteome</keyword>
<name>C0XK56_LENH9</name>
<evidence type="ECO:0000313" key="2">
    <source>
        <dbReference type="Proteomes" id="UP000003752"/>
    </source>
</evidence>
<dbReference type="Proteomes" id="UP000003752">
    <property type="component" value="Unassembled WGS sequence"/>
</dbReference>
<gene>
    <name evidence="1" type="ORF">HMPREF0519_1617</name>
</gene>
<accession>C0XK56</accession>
<evidence type="ECO:0000313" key="1">
    <source>
        <dbReference type="EMBL" id="EEI24240.1"/>
    </source>
</evidence>
<dbReference type="EMBL" id="ACGP01000149">
    <property type="protein sequence ID" value="EEI24240.1"/>
    <property type="molecule type" value="Genomic_DNA"/>
</dbReference>
<protein>
    <submittedName>
        <fullName evidence="1">Uncharacterized protein</fullName>
    </submittedName>
</protein>
<reference evidence="1 2" key="1">
    <citation type="submission" date="2009-01" db="EMBL/GenBank/DDBJ databases">
        <authorList>
            <person name="Qin X."/>
            <person name="Bachman B."/>
            <person name="Battles P."/>
            <person name="Bell A."/>
            <person name="Bess C."/>
            <person name="Bickham C."/>
            <person name="Chaboub L."/>
            <person name="Chen D."/>
            <person name="Coyle M."/>
            <person name="Deiros D.R."/>
            <person name="Dinh H."/>
            <person name="Forbes L."/>
            <person name="Fowler G."/>
            <person name="Francisco L."/>
            <person name="Fu Q."/>
            <person name="Gubbala S."/>
            <person name="Hale W."/>
            <person name="Han Y."/>
            <person name="Hemphill L."/>
            <person name="Highlander S.K."/>
            <person name="Hirani K."/>
            <person name="Hogues M."/>
            <person name="Jackson L."/>
            <person name="Jakkamsetti A."/>
            <person name="Javaid M."/>
            <person name="Jiang H."/>
            <person name="Korchina V."/>
            <person name="Kovar C."/>
            <person name="Lara F."/>
            <person name="Lee S."/>
            <person name="Mata R."/>
            <person name="Mathew T."/>
            <person name="Moen C."/>
            <person name="Morales K."/>
            <person name="Munidasa M."/>
            <person name="Nazareth L."/>
            <person name="Ngo R."/>
            <person name="Nguyen L."/>
            <person name="Okwuonu G."/>
            <person name="Ongeri F."/>
            <person name="Patil S."/>
            <person name="Petrosino J."/>
            <person name="Pham C."/>
            <person name="Pham P."/>
            <person name="Pu L.-L."/>
            <person name="Puazo M."/>
            <person name="Raj R."/>
            <person name="Reid J."/>
            <person name="Rouhana J."/>
            <person name="Saada N."/>
            <person name="Shang Y."/>
            <person name="Simmons D."/>
            <person name="Thornton R."/>
            <person name="Warren J."/>
            <person name="Weissenberger G."/>
            <person name="Zhang J."/>
            <person name="Zhang L."/>
            <person name="Zhou C."/>
            <person name="Zhu D."/>
            <person name="Muzny D."/>
            <person name="Worley K."/>
            <person name="Gibbs R."/>
        </authorList>
    </citation>
    <scope>NUCLEOTIDE SEQUENCE [LARGE SCALE GENOMIC DNA]</scope>
    <source>
        <strain evidence="2">ATCC 8290 / DSM 20176 / CCUG 30140 / JCM 1155 / KCTC 3500 / NBRC 15886 / NCIMB 8040 / NRRL B-1843 / 9</strain>
    </source>
</reference>
<comment type="caution">
    <text evidence="1">The sequence shown here is derived from an EMBL/GenBank/DDBJ whole genome shotgun (WGS) entry which is preliminary data.</text>
</comment>
<organism evidence="1 2">
    <name type="scientific">Lentilactobacillus hilgardii (strain ATCC 8290 / DSM 20176 / CCUG 30140 / JCM 1155 / KCTC 3500 / NBRC 15886 / NCIMB 8040 / NRRL B-1843 / 9)</name>
    <dbReference type="NCBI Taxonomy" id="1423757"/>
    <lineage>
        <taxon>Bacteria</taxon>
        <taxon>Bacillati</taxon>
        <taxon>Bacillota</taxon>
        <taxon>Bacilli</taxon>
        <taxon>Lactobacillales</taxon>
        <taxon>Lactobacillaceae</taxon>
        <taxon>Lentilactobacillus</taxon>
    </lineage>
</organism>